<keyword evidence="2" id="KW-1185">Reference proteome</keyword>
<dbReference type="EMBL" id="JBHZPY010000015">
    <property type="protein sequence ID" value="MFE3872506.1"/>
    <property type="molecule type" value="Genomic_DNA"/>
</dbReference>
<gene>
    <name evidence="1" type="ORF">ACFX5F_14865</name>
</gene>
<evidence type="ECO:0000313" key="2">
    <source>
        <dbReference type="Proteomes" id="UP001600107"/>
    </source>
</evidence>
<name>A0ABW6I890_9FLAO</name>
<dbReference type="Proteomes" id="UP001600107">
    <property type="component" value="Unassembled WGS sequence"/>
</dbReference>
<organism evidence="1 2">
    <name type="scientific">Flavobacterium zhoui</name>
    <dbReference type="NCBI Taxonomy" id="3230414"/>
    <lineage>
        <taxon>Bacteria</taxon>
        <taxon>Pseudomonadati</taxon>
        <taxon>Bacteroidota</taxon>
        <taxon>Flavobacteriia</taxon>
        <taxon>Flavobacteriales</taxon>
        <taxon>Flavobacteriaceae</taxon>
        <taxon>Flavobacterium</taxon>
    </lineage>
</organism>
<comment type="caution">
    <text evidence="1">The sequence shown here is derived from an EMBL/GenBank/DDBJ whole genome shotgun (WGS) entry which is preliminary data.</text>
</comment>
<evidence type="ECO:0000313" key="1">
    <source>
        <dbReference type="EMBL" id="MFE3872506.1"/>
    </source>
</evidence>
<sequence length="97" mass="11345">METKKATIRREETNTFLVLEVGETPLEIILTDDNPNNIKQVFNSLLKELKKGIFEFSLEDEGKDLFQNICTEYIVQLNVEIKAIYDELVDYELTEEQ</sequence>
<dbReference type="RefSeq" id="WP_126453253.1">
    <property type="nucleotide sequence ID" value="NZ_JBHZPY010000015.1"/>
</dbReference>
<reference evidence="1 2" key="1">
    <citation type="submission" date="2024-06" db="EMBL/GenBank/DDBJ databases">
        <title>Flavobacterium spp. isolated from glacier.</title>
        <authorList>
            <person name="Han D."/>
        </authorList>
    </citation>
    <scope>NUCLEOTIDE SEQUENCE [LARGE SCALE GENOMIC DNA]</scope>
    <source>
        <strain evidence="1 2">ZS1P70</strain>
    </source>
</reference>
<accession>A0ABW6I890</accession>
<protein>
    <submittedName>
        <fullName evidence="1">Uncharacterized protein</fullName>
    </submittedName>
</protein>
<proteinExistence type="predicted"/>